<evidence type="ECO:0000313" key="12">
    <source>
        <dbReference type="Proteomes" id="UP000776983"/>
    </source>
</evidence>
<dbReference type="PANTHER" id="PTHR30329:SF18">
    <property type="entry name" value="MOTILITY PROTEIN B"/>
    <property type="match status" value="1"/>
</dbReference>
<keyword evidence="4 9" id="KW-0812">Transmembrane</keyword>
<evidence type="ECO:0000256" key="5">
    <source>
        <dbReference type="ARBA" id="ARBA00022989"/>
    </source>
</evidence>
<evidence type="ECO:0000256" key="7">
    <source>
        <dbReference type="PROSITE-ProRule" id="PRU00473"/>
    </source>
</evidence>
<keyword evidence="3" id="KW-1003">Cell membrane</keyword>
<keyword evidence="11" id="KW-0966">Cell projection</keyword>
<keyword evidence="12" id="KW-1185">Reference proteome</keyword>
<evidence type="ECO:0000259" key="10">
    <source>
        <dbReference type="PROSITE" id="PS51123"/>
    </source>
</evidence>
<evidence type="ECO:0000256" key="4">
    <source>
        <dbReference type="ARBA" id="ARBA00022692"/>
    </source>
</evidence>
<dbReference type="SUPFAM" id="SSF103088">
    <property type="entry name" value="OmpA-like"/>
    <property type="match status" value="1"/>
</dbReference>
<evidence type="ECO:0000313" key="11">
    <source>
        <dbReference type="EMBL" id="MCB5362799.1"/>
    </source>
</evidence>
<gene>
    <name evidence="11" type="primary">motB</name>
    <name evidence="11" type="ORF">H0484_03395</name>
</gene>
<dbReference type="Pfam" id="PF00691">
    <property type="entry name" value="OmpA"/>
    <property type="match status" value="1"/>
</dbReference>
<evidence type="ECO:0000256" key="9">
    <source>
        <dbReference type="SAM" id="Phobius"/>
    </source>
</evidence>
<feature type="compositionally biased region" description="Acidic residues" evidence="8">
    <location>
        <begin position="301"/>
        <end position="315"/>
    </location>
</feature>
<dbReference type="RefSeq" id="WP_226953045.1">
    <property type="nucleotide sequence ID" value="NZ_JACDXW010000002.1"/>
</dbReference>
<feature type="region of interest" description="Disordered" evidence="8">
    <location>
        <begin position="79"/>
        <end position="111"/>
    </location>
</feature>
<dbReference type="PANTHER" id="PTHR30329">
    <property type="entry name" value="STATOR ELEMENT OF FLAGELLAR MOTOR COMPLEX"/>
    <property type="match status" value="1"/>
</dbReference>
<feature type="domain" description="OmpA-like" evidence="10">
    <location>
        <begin position="150"/>
        <end position="270"/>
    </location>
</feature>
<dbReference type="InterPro" id="IPR036737">
    <property type="entry name" value="OmpA-like_sf"/>
</dbReference>
<keyword evidence="11" id="KW-0282">Flagellum</keyword>
<dbReference type="NCBIfam" id="NF006548">
    <property type="entry name" value="PRK09041.1"/>
    <property type="match status" value="1"/>
</dbReference>
<accession>A0ABS8CAZ1</accession>
<feature type="region of interest" description="Disordered" evidence="8">
    <location>
        <begin position="291"/>
        <end position="323"/>
    </location>
</feature>
<evidence type="ECO:0000256" key="2">
    <source>
        <dbReference type="ARBA" id="ARBA00008914"/>
    </source>
</evidence>
<dbReference type="InterPro" id="IPR006665">
    <property type="entry name" value="OmpA-like"/>
</dbReference>
<dbReference type="PROSITE" id="PS51123">
    <property type="entry name" value="OMPA_2"/>
    <property type="match status" value="1"/>
</dbReference>
<keyword evidence="11" id="KW-0969">Cilium</keyword>
<evidence type="ECO:0000256" key="8">
    <source>
        <dbReference type="SAM" id="MobiDB-lite"/>
    </source>
</evidence>
<comment type="similarity">
    <text evidence="2">Belongs to the MotB family.</text>
</comment>
<dbReference type="Gene3D" id="3.30.1330.60">
    <property type="entry name" value="OmpA-like domain"/>
    <property type="match status" value="1"/>
</dbReference>
<comment type="caution">
    <text evidence="11">The sequence shown here is derived from an EMBL/GenBank/DDBJ whole genome shotgun (WGS) entry which is preliminary data.</text>
</comment>
<evidence type="ECO:0000256" key="1">
    <source>
        <dbReference type="ARBA" id="ARBA00004162"/>
    </source>
</evidence>
<organism evidence="11 12">
    <name type="scientific">Mesopusillimonas faecipullorum</name>
    <dbReference type="NCBI Taxonomy" id="2755040"/>
    <lineage>
        <taxon>Bacteria</taxon>
        <taxon>Pseudomonadati</taxon>
        <taxon>Pseudomonadota</taxon>
        <taxon>Betaproteobacteria</taxon>
        <taxon>Burkholderiales</taxon>
        <taxon>Alcaligenaceae</taxon>
        <taxon>Mesopusillimonas</taxon>
    </lineage>
</organism>
<reference evidence="11 12" key="1">
    <citation type="submission" date="2020-07" db="EMBL/GenBank/DDBJ databases">
        <title>Pusillimonas sp. nov., isolated from poultry manure in Taiwan.</title>
        <authorList>
            <person name="Lin S.-Y."/>
            <person name="Tang Y.-S."/>
            <person name="Young C.-C."/>
        </authorList>
    </citation>
    <scope>NUCLEOTIDE SEQUENCE [LARGE SCALE GENOMIC DNA]</scope>
    <source>
        <strain evidence="11 12">CC-YST705</strain>
    </source>
</reference>
<dbReference type="InterPro" id="IPR050330">
    <property type="entry name" value="Bact_OuterMem_StrucFunc"/>
</dbReference>
<dbReference type="CDD" id="cd07185">
    <property type="entry name" value="OmpA_C-like"/>
    <property type="match status" value="1"/>
</dbReference>
<dbReference type="EMBL" id="JACDXW010000002">
    <property type="protein sequence ID" value="MCB5362799.1"/>
    <property type="molecule type" value="Genomic_DNA"/>
</dbReference>
<proteinExistence type="inferred from homology"/>
<feature type="transmembrane region" description="Helical" evidence="9">
    <location>
        <begin position="21"/>
        <end position="48"/>
    </location>
</feature>
<protein>
    <submittedName>
        <fullName evidence="11">Flagellar motor protein MotB</fullName>
    </submittedName>
</protein>
<keyword evidence="6 7" id="KW-0472">Membrane</keyword>
<comment type="subcellular location">
    <subcellularLocation>
        <location evidence="1">Cell membrane</location>
        <topology evidence="1">Single-pass membrane protein</topology>
    </subcellularLocation>
</comment>
<dbReference type="Proteomes" id="UP000776983">
    <property type="component" value="Unassembled WGS sequence"/>
</dbReference>
<sequence length="323" mass="36156">MKSGSDRVVIRRRRKSNQGRGRHVGAWKIAYADYVTAMMAFFLVMWLLSLIPRDDLVGVAEYFRMPLMTAVMGGEKVDTSSKVVPGGSPSPIPNTNPITQRRSAVRGGGERRDMQRLEDLKTELESLIRTDPVLSEFRPQLLLDMTPEGLRVQIVDQQNRPMFATGSAYVLPHMRVILRELGPIFNDLPNRLTITGHTDAMQYAAGERLYSNWELSADRANAARRELVAGGMDESKIKQVLGLSATVSLIKDDPSAAVNRRISLLVLNQQTERRIDEQHALGQFQGEIDPRALVPTMVSEPDQDAEEDTEELDMSEAERGQMP</sequence>
<dbReference type="InterPro" id="IPR025713">
    <property type="entry name" value="MotB-like_N_dom"/>
</dbReference>
<evidence type="ECO:0000256" key="3">
    <source>
        <dbReference type="ARBA" id="ARBA00022475"/>
    </source>
</evidence>
<dbReference type="Pfam" id="PF13677">
    <property type="entry name" value="MotB_plug"/>
    <property type="match status" value="1"/>
</dbReference>
<evidence type="ECO:0000256" key="6">
    <source>
        <dbReference type="ARBA" id="ARBA00023136"/>
    </source>
</evidence>
<keyword evidence="5 9" id="KW-1133">Transmembrane helix</keyword>
<name>A0ABS8CAZ1_9BURK</name>